<dbReference type="SUPFAM" id="SSF100910">
    <property type="entry name" value="Chemosensory protein Csp2"/>
    <property type="match status" value="1"/>
</dbReference>
<dbReference type="CTD" id="100418973"/>
<keyword evidence="2" id="KW-1185">Reference proteome</keyword>
<dbReference type="AlphaFoldDB" id="A0AAJ7WC50"/>
<dbReference type="GeneID" id="108625748"/>
<gene>
    <name evidence="3" type="primary">LOC108625748</name>
</gene>
<dbReference type="InterPro" id="IPR005055">
    <property type="entry name" value="A10/PebIII"/>
</dbReference>
<keyword evidence="1" id="KW-0732">Signal</keyword>
<evidence type="ECO:0000313" key="2">
    <source>
        <dbReference type="Proteomes" id="UP000694925"/>
    </source>
</evidence>
<organism evidence="2 3">
    <name type="scientific">Ceratina calcarata</name>
    <dbReference type="NCBI Taxonomy" id="156304"/>
    <lineage>
        <taxon>Eukaryota</taxon>
        <taxon>Metazoa</taxon>
        <taxon>Ecdysozoa</taxon>
        <taxon>Arthropoda</taxon>
        <taxon>Hexapoda</taxon>
        <taxon>Insecta</taxon>
        <taxon>Pterygota</taxon>
        <taxon>Neoptera</taxon>
        <taxon>Endopterygota</taxon>
        <taxon>Hymenoptera</taxon>
        <taxon>Apocrita</taxon>
        <taxon>Aculeata</taxon>
        <taxon>Apoidea</taxon>
        <taxon>Anthophila</taxon>
        <taxon>Apidae</taxon>
        <taxon>Ceratina</taxon>
        <taxon>Zadontomerus</taxon>
    </lineage>
</organism>
<dbReference type="Gene3D" id="1.10.2080.10">
    <property type="entry name" value="Insect odorant-binding protein A10/Ejaculatory bulb-specific protein 3"/>
    <property type="match status" value="1"/>
</dbReference>
<evidence type="ECO:0000313" key="3">
    <source>
        <dbReference type="RefSeq" id="XP_026670030.1"/>
    </source>
</evidence>
<dbReference type="Pfam" id="PF03392">
    <property type="entry name" value="OS-D"/>
    <property type="match status" value="1"/>
</dbReference>
<dbReference type="PANTHER" id="PTHR11257">
    <property type="entry name" value="CHEMOSENSORY PROTEIN-RELATED"/>
    <property type="match status" value="1"/>
</dbReference>
<dbReference type="InterPro" id="IPR036682">
    <property type="entry name" value="OS_D_A10/PebIII_sf"/>
</dbReference>
<feature type="chain" id="PRO_5042616983" evidence="1">
    <location>
        <begin position="20"/>
        <end position="121"/>
    </location>
</feature>
<name>A0AAJ7WC50_9HYME</name>
<accession>A0AAJ7WC50</accession>
<reference evidence="3" key="1">
    <citation type="submission" date="2025-08" db="UniProtKB">
        <authorList>
            <consortium name="RefSeq"/>
        </authorList>
    </citation>
    <scope>IDENTIFICATION</scope>
    <source>
        <tissue evidence="3">Whole body</tissue>
    </source>
</reference>
<feature type="signal peptide" evidence="1">
    <location>
        <begin position="1"/>
        <end position="19"/>
    </location>
</feature>
<evidence type="ECO:0000256" key="1">
    <source>
        <dbReference type="SAM" id="SignalP"/>
    </source>
</evidence>
<sequence length="121" mass="13995">MRYSCIALITLSLLAWVYGEELYSDKYDYIDADDILSNDRLREQYYKCFMDTGPCVTPDSKFMREHILEAIATKCKKCTEKQKTSLNKVADYYAANDPEKWEALIQKVVMDFKDMAGSSDA</sequence>
<protein>
    <submittedName>
        <fullName evidence="3">Ejaculatory bulb-specific protein 3-like</fullName>
    </submittedName>
</protein>
<dbReference type="KEGG" id="ccal:108625748"/>
<proteinExistence type="predicted"/>
<dbReference type="PANTHER" id="PTHR11257:SF13">
    <property type="entry name" value="GEO07322P1"/>
    <property type="match status" value="1"/>
</dbReference>
<dbReference type="Proteomes" id="UP000694925">
    <property type="component" value="Unplaced"/>
</dbReference>
<dbReference type="RefSeq" id="XP_026670030.1">
    <property type="nucleotide sequence ID" value="XM_026814229.1"/>
</dbReference>